<evidence type="ECO:0000259" key="1">
    <source>
        <dbReference type="Pfam" id="PF04754"/>
    </source>
</evidence>
<evidence type="ECO:0000313" key="2">
    <source>
        <dbReference type="EMBL" id="MCC2167804.1"/>
    </source>
</evidence>
<keyword evidence="3" id="KW-1185">Reference proteome</keyword>
<dbReference type="Proteomes" id="UP001199355">
    <property type="component" value="Unassembled WGS sequence"/>
</dbReference>
<organism evidence="2 3">
    <name type="scientific">Gallintestinimicrobium propionicum</name>
    <dbReference type="NCBI Taxonomy" id="2981770"/>
    <lineage>
        <taxon>Bacteria</taxon>
        <taxon>Bacillati</taxon>
        <taxon>Bacillota</taxon>
        <taxon>Clostridia</taxon>
        <taxon>Lachnospirales</taxon>
        <taxon>Lachnospiraceae</taxon>
        <taxon>Gallintestinimicrobium</taxon>
    </lineage>
</organism>
<accession>A0AAE3AU39</accession>
<proteinExistence type="predicted"/>
<evidence type="ECO:0000313" key="3">
    <source>
        <dbReference type="Proteomes" id="UP001199355"/>
    </source>
</evidence>
<reference evidence="2 3" key="1">
    <citation type="submission" date="2021-10" db="EMBL/GenBank/DDBJ databases">
        <title>Anaerobic single-cell dispensing facilitates the cultivation of human gut bacteria.</title>
        <authorList>
            <person name="Afrizal A."/>
        </authorList>
    </citation>
    <scope>NUCLEOTIDE SEQUENCE [LARGE SCALE GENOMIC DNA]</scope>
    <source>
        <strain evidence="2 3">CLA-AA-H244</strain>
    </source>
</reference>
<dbReference type="RefSeq" id="WP_117962019.1">
    <property type="nucleotide sequence ID" value="NZ_JAJEQF010000020.1"/>
</dbReference>
<gene>
    <name evidence="2" type="ORF">LKD45_08895</name>
</gene>
<dbReference type="AlphaFoldDB" id="A0AAE3AU39"/>
<dbReference type="InterPro" id="IPR006842">
    <property type="entry name" value="Transposase_31"/>
</dbReference>
<comment type="caution">
    <text evidence="2">The sequence shown here is derived from an EMBL/GenBank/DDBJ whole genome shotgun (WGS) entry which is preliminary data.</text>
</comment>
<feature type="domain" description="Transposase (putative) YhgA-like" evidence="1">
    <location>
        <begin position="11"/>
        <end position="191"/>
    </location>
</feature>
<dbReference type="Pfam" id="PF04754">
    <property type="entry name" value="Transposase_31"/>
    <property type="match status" value="1"/>
</dbReference>
<sequence length="333" mass="38269">MGKEKQALKPDIIVKNYWRNKEQFADFFNAVLFDGKQVIKPKELEDLDTEESSVLEHKEYAESIGASRDTVKIRKKSTVYGVEFVILGMEGQEHIHYAMPMRVMGYDYAAYQKQYVDNAAKYKTAKSLTEEEYLSKMKKDDRLVPVITVVVYYGEKPWDGAVSLHGMLHISEEMKPFVNDYRMHLVEARKNDLKLHNINNRDLFNLLGILLDRNGKLQETRDRAINYAREHRVEKTVIMTAAGAANCKIDYNKIARKGDADMCTVFEETRREGIAEGEAKGIIETGYEFGISEEEILARLQKKLNISLAEAQEYVKKFGRKSKSEDPDAEENG</sequence>
<name>A0AAE3AU39_9FIRM</name>
<protein>
    <submittedName>
        <fullName evidence="2">Rpn family recombination-promoting nuclease/putative transposase</fullName>
    </submittedName>
</protein>
<dbReference type="EMBL" id="JAJEQF010000020">
    <property type="protein sequence ID" value="MCC2167804.1"/>
    <property type="molecule type" value="Genomic_DNA"/>
</dbReference>